<evidence type="ECO:0000313" key="2">
    <source>
        <dbReference type="Proteomes" id="UP000027093"/>
    </source>
</evidence>
<dbReference type="GO" id="GO:0043200">
    <property type="term" value="P:response to amino acid"/>
    <property type="evidence" value="ECO:0007669"/>
    <property type="project" value="TreeGrafter"/>
</dbReference>
<dbReference type="GO" id="GO:0043565">
    <property type="term" value="F:sequence-specific DNA binding"/>
    <property type="evidence" value="ECO:0007669"/>
    <property type="project" value="TreeGrafter"/>
</dbReference>
<dbReference type="SMART" id="SM00344">
    <property type="entry name" value="HTH_ASNC"/>
    <property type="match status" value="1"/>
</dbReference>
<dbReference type="PANTHER" id="PTHR30154:SF34">
    <property type="entry name" value="TRANSCRIPTIONAL REGULATOR AZLB"/>
    <property type="match status" value="1"/>
</dbReference>
<dbReference type="InterPro" id="IPR036388">
    <property type="entry name" value="WH-like_DNA-bd_sf"/>
</dbReference>
<dbReference type="OrthoDB" id="6536at2157"/>
<dbReference type="PANTHER" id="PTHR30154">
    <property type="entry name" value="LEUCINE-RESPONSIVE REGULATORY PROTEIN"/>
    <property type="match status" value="1"/>
</dbReference>
<dbReference type="SUPFAM" id="SSF54909">
    <property type="entry name" value="Dimeric alpha+beta barrel"/>
    <property type="match status" value="1"/>
</dbReference>
<dbReference type="InterPro" id="IPR019888">
    <property type="entry name" value="Tscrpt_reg_AsnC-like"/>
</dbReference>
<dbReference type="GO" id="GO:0005829">
    <property type="term" value="C:cytosol"/>
    <property type="evidence" value="ECO:0007669"/>
    <property type="project" value="TreeGrafter"/>
</dbReference>
<dbReference type="KEGG" id="nvn:NVIE_007690"/>
<organism evidence="1 2">
    <name type="scientific">Nitrososphaera viennensis EN76</name>
    <dbReference type="NCBI Taxonomy" id="926571"/>
    <lineage>
        <taxon>Archaea</taxon>
        <taxon>Nitrososphaerota</taxon>
        <taxon>Nitrososphaeria</taxon>
        <taxon>Nitrososphaerales</taxon>
        <taxon>Nitrososphaeraceae</taxon>
        <taxon>Nitrososphaera</taxon>
    </lineage>
</organism>
<dbReference type="Proteomes" id="UP000027093">
    <property type="component" value="Chromosome"/>
</dbReference>
<dbReference type="HOGENOM" id="CLU_126369_0_0_2"/>
<accession>A0A060HHF0</accession>
<keyword evidence="2" id="KW-1185">Reference proteome</keyword>
<name>A0A060HHF0_9ARCH</name>
<dbReference type="InterPro" id="IPR011008">
    <property type="entry name" value="Dimeric_a/b-barrel"/>
</dbReference>
<dbReference type="STRING" id="926571.NVIE_007690"/>
<proteinExistence type="predicted"/>
<dbReference type="Gene3D" id="3.30.70.920">
    <property type="match status" value="1"/>
</dbReference>
<gene>
    <name evidence="1" type="ORF">NVIE_007690</name>
</gene>
<evidence type="ECO:0000313" key="1">
    <source>
        <dbReference type="EMBL" id="AIC14983.1"/>
    </source>
</evidence>
<dbReference type="AlphaFoldDB" id="A0A060HHF0"/>
<dbReference type="EMBL" id="CP007536">
    <property type="protein sequence ID" value="AIC14983.1"/>
    <property type="molecule type" value="Genomic_DNA"/>
</dbReference>
<reference evidence="1 2" key="1">
    <citation type="journal article" date="2014" name="Int. J. Syst. Evol. Microbiol.">
        <title>Nitrososphaera viennensis gen. nov., sp. nov., an aerobic and mesophilic, ammonia-oxidizing archaeon from soil and a member of the archaeal phylum Thaumarchaeota.</title>
        <authorList>
            <person name="Stieglmeier M."/>
            <person name="Klingl A."/>
            <person name="Alves R.J."/>
            <person name="Rittmann S.K."/>
            <person name="Melcher M."/>
            <person name="Leisch N."/>
            <person name="Schleper C."/>
        </authorList>
    </citation>
    <scope>NUCLEOTIDE SEQUENCE [LARGE SCALE GENOMIC DNA]</scope>
    <source>
        <strain evidence="1">EN76</strain>
    </source>
</reference>
<evidence type="ECO:0008006" key="3">
    <source>
        <dbReference type="Google" id="ProtNLM"/>
    </source>
</evidence>
<protein>
    <recommendedName>
        <fullName evidence="3">Transcriptional regulator, AsnC family</fullName>
    </recommendedName>
</protein>
<sequence length="166" mass="18617">MRKNTKTILTRDLNNKSVVRIDELDLKIISLLVSGRDNKQISKELKVPLSTVQRRTRIILEKDIVKSKMEPNYKKLGYNKGMIHMSIKGSDVSVAAQKLAQIDGIVSVAVHLGTSDIVAEFVYSDSTDVLGTISKIWNIEGIDRVTWSQEVYAVPVHNKNIISMLP</sequence>
<dbReference type="Gene3D" id="1.10.10.10">
    <property type="entry name" value="Winged helix-like DNA-binding domain superfamily/Winged helix DNA-binding domain"/>
    <property type="match status" value="1"/>
</dbReference>